<dbReference type="AlphaFoldDB" id="A0A4Q7YNZ2"/>
<evidence type="ECO:0000313" key="5">
    <source>
        <dbReference type="Proteomes" id="UP000292423"/>
    </source>
</evidence>
<dbReference type="InterPro" id="IPR009057">
    <property type="entry name" value="Homeodomain-like_sf"/>
</dbReference>
<comment type="caution">
    <text evidence="4">The sequence shown here is derived from an EMBL/GenBank/DDBJ whole genome shotgun (WGS) entry which is preliminary data.</text>
</comment>
<dbReference type="PANTHER" id="PTHR30055">
    <property type="entry name" value="HTH-TYPE TRANSCRIPTIONAL REGULATOR RUTR"/>
    <property type="match status" value="1"/>
</dbReference>
<name>A0A4Q7YNZ2_9GAMM</name>
<dbReference type="Proteomes" id="UP000292423">
    <property type="component" value="Unassembled WGS sequence"/>
</dbReference>
<accession>A0A4Q7YNZ2</accession>
<proteinExistence type="predicted"/>
<dbReference type="RefSeq" id="WP_165391462.1">
    <property type="nucleotide sequence ID" value="NZ_SHKX01000013.1"/>
</dbReference>
<dbReference type="InterPro" id="IPR001647">
    <property type="entry name" value="HTH_TetR"/>
</dbReference>
<dbReference type="PANTHER" id="PTHR30055:SF226">
    <property type="entry name" value="HTH-TYPE TRANSCRIPTIONAL REGULATOR PKSA"/>
    <property type="match status" value="1"/>
</dbReference>
<evidence type="ECO:0000313" key="4">
    <source>
        <dbReference type="EMBL" id="RZU38561.1"/>
    </source>
</evidence>
<keyword evidence="5" id="KW-1185">Reference proteome</keyword>
<dbReference type="Pfam" id="PF00440">
    <property type="entry name" value="TetR_N"/>
    <property type="match status" value="1"/>
</dbReference>
<gene>
    <name evidence="4" type="ORF">EV700_2496</name>
</gene>
<sequence>MTLPLASPTLSERPYGGIDHEARVSERRERFIAAGIRVIGSAGYRAATVRVLCAEAGLSNRYFYESFDSTEALLMAVYRRLMGDCQAAILTAMQQAPRQVEAITAAGVRVFFEHARDPLFARATLLEVMGVSAAVDAMYQENIRVFGRMIMGGARAVLVDDDLPEEEADMLGLSLVGALAYAAMHWMQGGYRLSVDQMVSNAVRIIGGTALGIQQSRGK</sequence>
<evidence type="ECO:0000256" key="1">
    <source>
        <dbReference type="ARBA" id="ARBA00023125"/>
    </source>
</evidence>
<dbReference type="GO" id="GO:0000976">
    <property type="term" value="F:transcription cis-regulatory region binding"/>
    <property type="evidence" value="ECO:0007669"/>
    <property type="project" value="TreeGrafter"/>
</dbReference>
<dbReference type="InterPro" id="IPR050109">
    <property type="entry name" value="HTH-type_TetR-like_transc_reg"/>
</dbReference>
<evidence type="ECO:0000259" key="3">
    <source>
        <dbReference type="PROSITE" id="PS50977"/>
    </source>
</evidence>
<protein>
    <submittedName>
        <fullName evidence="4">TetR family transcriptional regulator</fullName>
    </submittedName>
</protein>
<dbReference type="EMBL" id="SHKX01000013">
    <property type="protein sequence ID" value="RZU38561.1"/>
    <property type="molecule type" value="Genomic_DNA"/>
</dbReference>
<dbReference type="SUPFAM" id="SSF46689">
    <property type="entry name" value="Homeodomain-like"/>
    <property type="match status" value="1"/>
</dbReference>
<evidence type="ECO:0000256" key="2">
    <source>
        <dbReference type="PROSITE-ProRule" id="PRU00335"/>
    </source>
</evidence>
<dbReference type="GO" id="GO:0003700">
    <property type="term" value="F:DNA-binding transcription factor activity"/>
    <property type="evidence" value="ECO:0007669"/>
    <property type="project" value="TreeGrafter"/>
</dbReference>
<feature type="DNA-binding region" description="H-T-H motif" evidence="2">
    <location>
        <begin position="48"/>
        <end position="67"/>
    </location>
</feature>
<feature type="domain" description="HTH tetR-type" evidence="3">
    <location>
        <begin position="25"/>
        <end position="85"/>
    </location>
</feature>
<keyword evidence="1 2" id="KW-0238">DNA-binding</keyword>
<organism evidence="4 5">
    <name type="scientific">Fluviicoccus keumensis</name>
    <dbReference type="NCBI Taxonomy" id="1435465"/>
    <lineage>
        <taxon>Bacteria</taxon>
        <taxon>Pseudomonadati</taxon>
        <taxon>Pseudomonadota</taxon>
        <taxon>Gammaproteobacteria</taxon>
        <taxon>Moraxellales</taxon>
        <taxon>Moraxellaceae</taxon>
        <taxon>Fluviicoccus</taxon>
    </lineage>
</organism>
<reference evidence="4 5" key="1">
    <citation type="submission" date="2019-02" db="EMBL/GenBank/DDBJ databases">
        <title>Genomic Encyclopedia of Type Strains, Phase IV (KMG-IV): sequencing the most valuable type-strain genomes for metagenomic binning, comparative biology and taxonomic classification.</title>
        <authorList>
            <person name="Goeker M."/>
        </authorList>
    </citation>
    <scope>NUCLEOTIDE SEQUENCE [LARGE SCALE GENOMIC DNA]</scope>
    <source>
        <strain evidence="4 5">DSM 105135</strain>
    </source>
</reference>
<dbReference type="Gene3D" id="1.10.357.10">
    <property type="entry name" value="Tetracycline Repressor, domain 2"/>
    <property type="match status" value="1"/>
</dbReference>
<dbReference type="PROSITE" id="PS50977">
    <property type="entry name" value="HTH_TETR_2"/>
    <property type="match status" value="1"/>
</dbReference>